<sequence>MPHSANVASFIASHGNTWTLAVNSACEEFFEECHVVAGTLAGSPSQCIKDVAYGPHERNRLDIFRPVSERSASSDRAPVVVYFHGGGFRAGDNKISEHIHANIGERYHHVSVHGVLATYRLLPEANYPDGVEDVTMALRWLKDHAAEYGGDKNNIFAIGQSAGGAHLAMALFSGEMRGRECLPRGLVFQSAPFWYDLTQERRRANMAKYYKSEDTEEILSNCALNLFRRLGPVEDLGTQLYITVGEFDPEEIVKGNLMMLDALIMQIRRLPQFEVLMGHNHISYALGIGLEGDEVGPKILDFIRQQKD</sequence>
<gene>
    <name evidence="3" type="ORF">CLO192961_LOCUS98190</name>
</gene>
<dbReference type="SUPFAM" id="SSF53474">
    <property type="entry name" value="alpha/beta-Hydrolases"/>
    <property type="match status" value="1"/>
</dbReference>
<organism evidence="3 4">
    <name type="scientific">Bionectria ochroleuca</name>
    <name type="common">Gliocladium roseum</name>
    <dbReference type="NCBI Taxonomy" id="29856"/>
    <lineage>
        <taxon>Eukaryota</taxon>
        <taxon>Fungi</taxon>
        <taxon>Dikarya</taxon>
        <taxon>Ascomycota</taxon>
        <taxon>Pezizomycotina</taxon>
        <taxon>Sordariomycetes</taxon>
        <taxon>Hypocreomycetidae</taxon>
        <taxon>Hypocreales</taxon>
        <taxon>Bionectriaceae</taxon>
        <taxon>Clonostachys</taxon>
    </lineage>
</organism>
<evidence type="ECO:0000313" key="4">
    <source>
        <dbReference type="Proteomes" id="UP000766486"/>
    </source>
</evidence>
<evidence type="ECO:0000259" key="2">
    <source>
        <dbReference type="Pfam" id="PF20434"/>
    </source>
</evidence>
<keyword evidence="1" id="KW-0378">Hydrolase</keyword>
<name>A0ABY6TW69_BIOOC</name>
<evidence type="ECO:0000256" key="1">
    <source>
        <dbReference type="ARBA" id="ARBA00022801"/>
    </source>
</evidence>
<accession>A0ABY6TW69</accession>
<keyword evidence="4" id="KW-1185">Reference proteome</keyword>
<dbReference type="PANTHER" id="PTHR48081">
    <property type="entry name" value="AB HYDROLASE SUPERFAMILY PROTEIN C4A8.06C"/>
    <property type="match status" value="1"/>
</dbReference>
<protein>
    <recommendedName>
        <fullName evidence="2">BD-FAE-like domain-containing protein</fullName>
    </recommendedName>
</protein>
<comment type="caution">
    <text evidence="3">The sequence shown here is derived from an EMBL/GenBank/DDBJ whole genome shotgun (WGS) entry which is preliminary data.</text>
</comment>
<dbReference type="InterPro" id="IPR049492">
    <property type="entry name" value="BD-FAE-like_dom"/>
</dbReference>
<proteinExistence type="predicted"/>
<dbReference type="Pfam" id="PF20434">
    <property type="entry name" value="BD-FAE"/>
    <property type="match status" value="1"/>
</dbReference>
<dbReference type="InterPro" id="IPR029058">
    <property type="entry name" value="AB_hydrolase_fold"/>
</dbReference>
<dbReference type="InterPro" id="IPR050300">
    <property type="entry name" value="GDXG_lipolytic_enzyme"/>
</dbReference>
<dbReference type="Proteomes" id="UP000766486">
    <property type="component" value="Unassembled WGS sequence"/>
</dbReference>
<feature type="domain" description="BD-FAE-like" evidence="2">
    <location>
        <begin position="61"/>
        <end position="169"/>
    </location>
</feature>
<dbReference type="EMBL" id="CABFNS010000698">
    <property type="protein sequence ID" value="VUC22932.1"/>
    <property type="molecule type" value="Genomic_DNA"/>
</dbReference>
<reference evidence="3 4" key="1">
    <citation type="submission" date="2019-06" db="EMBL/GenBank/DDBJ databases">
        <authorList>
            <person name="Broberg M."/>
        </authorList>
    </citation>
    <scope>NUCLEOTIDE SEQUENCE [LARGE SCALE GENOMIC DNA]</scope>
</reference>
<dbReference type="Gene3D" id="3.40.50.1820">
    <property type="entry name" value="alpha/beta hydrolase"/>
    <property type="match status" value="1"/>
</dbReference>
<evidence type="ECO:0000313" key="3">
    <source>
        <dbReference type="EMBL" id="VUC22932.1"/>
    </source>
</evidence>